<gene>
    <name evidence="1" type="ordered locus">MTBMA_c16570</name>
</gene>
<dbReference type="KEGG" id="mmg:MTBMA_c16570"/>
<proteinExistence type="predicted"/>
<dbReference type="OrthoDB" id="66890at2157"/>
<evidence type="ECO:0000313" key="1">
    <source>
        <dbReference type="EMBL" id="ADL59235.1"/>
    </source>
</evidence>
<dbReference type="RefSeq" id="WP_013296445.1">
    <property type="nucleotide sequence ID" value="NC_014408.1"/>
</dbReference>
<reference key="1">
    <citation type="submission" date="2009-08" db="EMBL/GenBank/DDBJ databases">
        <title>The genome sequence of Methanothermobacter marburgensis.</title>
        <authorList>
            <person name="Kaster A."/>
            <person name="Seedorf H."/>
            <person name="Goenrich M."/>
            <person name="Wiezer A."/>
            <person name="Liesegang H."/>
            <person name="Thauer R."/>
            <person name="Gottschalk G."/>
        </authorList>
    </citation>
    <scope>NUCLEOTIDE SEQUENCE</scope>
    <source>
        <strain>Marburg</strain>
    </source>
</reference>
<accession>D9PYD7</accession>
<organism evidence="1 2">
    <name type="scientific">Methanothermobacter marburgensis (strain ATCC BAA-927 / DSM 2133 / JCM 14651 / NBRC 100331 / OCM 82 / Marburg)</name>
    <name type="common">Methanobacterium thermoautotrophicum</name>
    <dbReference type="NCBI Taxonomy" id="79929"/>
    <lineage>
        <taxon>Archaea</taxon>
        <taxon>Methanobacteriati</taxon>
        <taxon>Methanobacteriota</taxon>
        <taxon>Methanomada group</taxon>
        <taxon>Methanobacteria</taxon>
        <taxon>Methanobacteriales</taxon>
        <taxon>Methanobacteriaceae</taxon>
        <taxon>Methanothermobacter</taxon>
    </lineage>
</organism>
<dbReference type="GeneID" id="9705368"/>
<keyword evidence="2" id="KW-1185">Reference proteome</keyword>
<name>D9PYD7_METTM</name>
<evidence type="ECO:0000313" key="2">
    <source>
        <dbReference type="Proteomes" id="UP000000345"/>
    </source>
</evidence>
<reference evidence="1 2" key="2">
    <citation type="journal article" date="2010" name="J. Bacteriol.">
        <title>Complete genome sequence of Methanothermobacter marburgensis, a methanoarchaeon model organism.</title>
        <authorList>
            <person name="Liesegang H."/>
            <person name="Kaster A.K."/>
            <person name="Wiezer A."/>
            <person name="Goenrich M."/>
            <person name="Wollherr A."/>
            <person name="Seedorf H."/>
            <person name="Gottschalk G."/>
            <person name="Thauer R.K."/>
        </authorList>
    </citation>
    <scope>NUCLEOTIDE SEQUENCE [LARGE SCALE GENOMIC DNA]</scope>
    <source>
        <strain evidence="2">ATCC BAA-927 / DSM 2133 / JCM 14651 / NBRC 100331 / OCM 82 / Marburg</strain>
    </source>
</reference>
<protein>
    <submittedName>
        <fullName evidence="1">Uncharacterized protein</fullName>
    </submittedName>
</protein>
<dbReference type="GeneID" id="92394268"/>
<dbReference type="PaxDb" id="79929-MTBMA_c16570"/>
<dbReference type="AlphaFoldDB" id="D9PYD7"/>
<dbReference type="Proteomes" id="UP000000345">
    <property type="component" value="Chromosome"/>
</dbReference>
<dbReference type="HOGENOM" id="CLU_2285074_0_0_2"/>
<dbReference type="EMBL" id="CP001710">
    <property type="protein sequence ID" value="ADL59235.1"/>
    <property type="molecule type" value="Genomic_DNA"/>
</dbReference>
<sequence length="98" mass="11449">MIRIERTCASFRATVIQEGEEIGIMEGIYLTQWFLKTRYHFTGTFIRFIPSDERFNRSGLTVDIHLHDQNVIVKDALIDWLSDSGRGTFRARRIESVV</sequence>